<name>A0ABW5CLE2_9HYPH</name>
<dbReference type="InterPro" id="IPR029000">
    <property type="entry name" value="Cyclophilin-like_dom_sf"/>
</dbReference>
<dbReference type="SUPFAM" id="SSF50891">
    <property type="entry name" value="Cyclophilin-like"/>
    <property type="match status" value="1"/>
</dbReference>
<dbReference type="PANTHER" id="PTHR43309:SF5">
    <property type="entry name" value="5-OXOPROLINASE SUBUNIT C"/>
    <property type="match status" value="1"/>
</dbReference>
<dbReference type="Proteomes" id="UP001597371">
    <property type="component" value="Unassembled WGS sequence"/>
</dbReference>
<evidence type="ECO:0000259" key="4">
    <source>
        <dbReference type="SMART" id="SM00797"/>
    </source>
</evidence>
<evidence type="ECO:0000256" key="2">
    <source>
        <dbReference type="ARBA" id="ARBA00022801"/>
    </source>
</evidence>
<dbReference type="NCBIfam" id="TIGR00724">
    <property type="entry name" value="urea_amlyse_rel"/>
    <property type="match status" value="1"/>
</dbReference>
<evidence type="ECO:0000313" key="6">
    <source>
        <dbReference type="Proteomes" id="UP001597371"/>
    </source>
</evidence>
<dbReference type="Gene3D" id="2.40.100.10">
    <property type="entry name" value="Cyclophilin-like"/>
    <property type="match status" value="1"/>
</dbReference>
<feature type="domain" description="Carboxyltransferase" evidence="4">
    <location>
        <begin position="14"/>
        <end position="290"/>
    </location>
</feature>
<keyword evidence="3" id="KW-0067">ATP-binding</keyword>
<keyword evidence="1" id="KW-0547">Nucleotide-binding</keyword>
<keyword evidence="6" id="KW-1185">Reference proteome</keyword>
<evidence type="ECO:0000256" key="3">
    <source>
        <dbReference type="ARBA" id="ARBA00022840"/>
    </source>
</evidence>
<dbReference type="RefSeq" id="WP_209738517.1">
    <property type="nucleotide sequence ID" value="NZ_CP072611.1"/>
</dbReference>
<sequence>MTTVQDSGRRGYLRFGVSASGPMDAAAFAIANALVGNGPGAACLEFALTGGSFELSRPARLAVTGGSLEIVVDGRRVPAWRAFHARAGARITLGALRDAVWGYLAVSGGIDTVPVMGSRATHLRSGLGGLDGRSLRPGDVLPLGEESGAPLLALARPFRPRSAPIHVVPGPQAHFFDADAWRSLTREPFRVTSKRDRMAMILEGPLLSSARGHDIVSDGTVMGSIQIPPSGHPVILMADRQTTGGYAKIATVITCDIGRLAQTVSRDPIAFRPIAPEAAIAYEREARMRLREAISDLSPAPEPRT</sequence>
<comment type="caution">
    <text evidence="5">The sequence shown here is derived from an EMBL/GenBank/DDBJ whole genome shotgun (WGS) entry which is preliminary data.</text>
</comment>
<dbReference type="InterPro" id="IPR003778">
    <property type="entry name" value="CT_A_B"/>
</dbReference>
<accession>A0ABW5CLE2</accession>
<gene>
    <name evidence="5" type="ORF">ACFSKQ_08855</name>
</gene>
<proteinExistence type="predicted"/>
<protein>
    <submittedName>
        <fullName evidence="5">Biotin-dependent carboxyltransferase family protein</fullName>
    </submittedName>
</protein>
<keyword evidence="2" id="KW-0378">Hydrolase</keyword>
<dbReference type="SMART" id="SM00797">
    <property type="entry name" value="AHS2"/>
    <property type="match status" value="1"/>
</dbReference>
<evidence type="ECO:0000313" key="5">
    <source>
        <dbReference type="EMBL" id="MFD2237573.1"/>
    </source>
</evidence>
<dbReference type="PANTHER" id="PTHR43309">
    <property type="entry name" value="5-OXOPROLINASE SUBUNIT C"/>
    <property type="match status" value="1"/>
</dbReference>
<organism evidence="5 6">
    <name type="scientific">Aureimonas populi</name>
    <dbReference type="NCBI Taxonomy" id="1701758"/>
    <lineage>
        <taxon>Bacteria</taxon>
        <taxon>Pseudomonadati</taxon>
        <taxon>Pseudomonadota</taxon>
        <taxon>Alphaproteobacteria</taxon>
        <taxon>Hyphomicrobiales</taxon>
        <taxon>Aurantimonadaceae</taxon>
        <taxon>Aureimonas</taxon>
    </lineage>
</organism>
<dbReference type="EMBL" id="JBHUIJ010000010">
    <property type="protein sequence ID" value="MFD2237573.1"/>
    <property type="molecule type" value="Genomic_DNA"/>
</dbReference>
<dbReference type="Pfam" id="PF02626">
    <property type="entry name" value="CT_A_B"/>
    <property type="match status" value="1"/>
</dbReference>
<reference evidence="6" key="1">
    <citation type="journal article" date="2019" name="Int. J. Syst. Evol. Microbiol.">
        <title>The Global Catalogue of Microorganisms (GCM) 10K type strain sequencing project: providing services to taxonomists for standard genome sequencing and annotation.</title>
        <authorList>
            <consortium name="The Broad Institute Genomics Platform"/>
            <consortium name="The Broad Institute Genome Sequencing Center for Infectious Disease"/>
            <person name="Wu L."/>
            <person name="Ma J."/>
        </authorList>
    </citation>
    <scope>NUCLEOTIDE SEQUENCE [LARGE SCALE GENOMIC DNA]</scope>
    <source>
        <strain evidence="6">ZS-35-S2</strain>
    </source>
</reference>
<dbReference type="InterPro" id="IPR052708">
    <property type="entry name" value="PxpC"/>
</dbReference>
<evidence type="ECO:0000256" key="1">
    <source>
        <dbReference type="ARBA" id="ARBA00022741"/>
    </source>
</evidence>